<dbReference type="RefSeq" id="WP_039647423.1">
    <property type="nucleotide sequence ID" value="NZ_JXBL01000001.1"/>
</dbReference>
<dbReference type="EMBL" id="JXBL01000001">
    <property type="protein sequence ID" value="KIE43702.1"/>
    <property type="molecule type" value="Genomic_DNA"/>
</dbReference>
<evidence type="ECO:0000256" key="2">
    <source>
        <dbReference type="ARBA" id="ARBA00022723"/>
    </source>
</evidence>
<dbReference type="GO" id="GO:0046872">
    <property type="term" value="F:metal ion binding"/>
    <property type="evidence" value="ECO:0007669"/>
    <property type="project" value="UniProtKB-KW"/>
</dbReference>
<comment type="similarity">
    <text evidence="1">Belongs to the carotenoid oxygenase family.</text>
</comment>
<evidence type="ECO:0000313" key="7">
    <source>
        <dbReference type="Proteomes" id="UP000031433"/>
    </source>
</evidence>
<dbReference type="AlphaFoldDB" id="A0A0C1QS19"/>
<evidence type="ECO:0000256" key="4">
    <source>
        <dbReference type="ARBA" id="ARBA00023004"/>
    </source>
</evidence>
<evidence type="ECO:0000256" key="1">
    <source>
        <dbReference type="ARBA" id="ARBA00006787"/>
    </source>
</evidence>
<feature type="binding site" evidence="5">
    <location>
        <position position="502"/>
    </location>
    <ligand>
        <name>Fe cation</name>
        <dbReference type="ChEBI" id="CHEBI:24875"/>
        <note>catalytic</note>
    </ligand>
</feature>
<dbReference type="Proteomes" id="UP000031433">
    <property type="component" value="Unassembled WGS sequence"/>
</dbReference>
<keyword evidence="6" id="KW-0223">Dioxygenase</keyword>
<sequence length="509" mass="57748">MDRRNFFKTAGLAGIALGLAGCARSLPFGRDVFPDFGDDARPYLGLATSLREEHDYGARVEGTIPAGLRGTLYRNGPALFDRGGMRKRTLLDGDGMVQAFRFGDGGVRYANRFVRTRKFVEEEAAGRFLHPTWSTQAPGGIWANVWPTERLLSQAGITVFPWRGRLYAFDESSFPYELDPDTLETVGETTFGLPRDITIYSAHGKFDPVTGEWLHFGIRYGPRTFVHLTSFNADGTLRRHRALELPRTIYMHDWFVTERHVVFHLHPVEIAYWPFLLGIRSMAESLRWRPEQGTILMVVERDGEAPPRLVETEACYLWHTFNAWEERGGITADFVGYRNPDHFISNDPVITAVMLGRRGTYSYPGEVMRYRIEPTRGTVAREVLHQGSCEWPRIDERLRCRPHRTGYMLRCLPGEFFWSIVMGLDPVTGRTGEYSFGRGVYCTEPVFAPRPGTPAGGPGWLLVEIYDSHTRTSSLAILDADRIADGPLALVRLTHHVPFSYHGWWQPAS</sequence>
<dbReference type="InterPro" id="IPR004294">
    <property type="entry name" value="Carotenoid_Oase"/>
</dbReference>
<comment type="caution">
    <text evidence="6">The sequence shown here is derived from an EMBL/GenBank/DDBJ whole genome shotgun (WGS) entry which is preliminary data.</text>
</comment>
<dbReference type="Pfam" id="PF03055">
    <property type="entry name" value="RPE65"/>
    <property type="match status" value="1"/>
</dbReference>
<gene>
    <name evidence="6" type="ORF">SE37_14240</name>
</gene>
<protein>
    <submittedName>
        <fullName evidence="6">Dioxygenase</fullName>
    </submittedName>
</protein>
<proteinExistence type="inferred from homology"/>
<dbReference type="GO" id="GO:0010436">
    <property type="term" value="F:carotenoid dioxygenase activity"/>
    <property type="evidence" value="ECO:0007669"/>
    <property type="project" value="TreeGrafter"/>
</dbReference>
<evidence type="ECO:0000313" key="6">
    <source>
        <dbReference type="EMBL" id="KIE43702.1"/>
    </source>
</evidence>
<reference evidence="6 7" key="1">
    <citation type="submission" date="2015-01" db="EMBL/GenBank/DDBJ databases">
        <title>Genome sequence of the anaerobic bacterium Geobacter soli GSS01, a dissimilatory Fe(III) reducer from soil.</title>
        <authorList>
            <person name="Yang G."/>
            <person name="Zhou S."/>
        </authorList>
    </citation>
    <scope>NUCLEOTIDE SEQUENCE [LARGE SCALE GENOMIC DNA]</scope>
    <source>
        <strain evidence="6 7">GSS01</strain>
    </source>
</reference>
<comment type="cofactor">
    <cofactor evidence="5">
        <name>Fe(2+)</name>
        <dbReference type="ChEBI" id="CHEBI:29033"/>
    </cofactor>
    <text evidence="5">Binds 1 Fe(2+) ion per subunit.</text>
</comment>
<name>A0A0C1QS19_9BACT</name>
<organism evidence="6 7">
    <name type="scientific">Geobacter soli</name>
    <dbReference type="NCBI Taxonomy" id="1510391"/>
    <lineage>
        <taxon>Bacteria</taxon>
        <taxon>Pseudomonadati</taxon>
        <taxon>Thermodesulfobacteriota</taxon>
        <taxon>Desulfuromonadia</taxon>
        <taxon>Geobacterales</taxon>
        <taxon>Geobacteraceae</taxon>
        <taxon>Geobacter</taxon>
    </lineage>
</organism>
<keyword evidence="7" id="KW-1185">Reference proteome</keyword>
<keyword evidence="2 5" id="KW-0479">Metal-binding</keyword>
<dbReference type="PANTHER" id="PTHR10543:SF89">
    <property type="entry name" value="CAROTENOID 9,10(9',10')-CLEAVAGE DIOXYGENASE 1"/>
    <property type="match status" value="1"/>
</dbReference>
<keyword evidence="4 5" id="KW-0408">Iron</keyword>
<evidence type="ECO:0000256" key="5">
    <source>
        <dbReference type="PIRSR" id="PIRSR604294-1"/>
    </source>
</evidence>
<accession>A0A0C1QS19</accession>
<evidence type="ECO:0000256" key="3">
    <source>
        <dbReference type="ARBA" id="ARBA00023002"/>
    </source>
</evidence>
<keyword evidence="3" id="KW-0560">Oxidoreductase</keyword>
<feature type="binding site" evidence="5">
    <location>
        <position position="252"/>
    </location>
    <ligand>
        <name>Fe cation</name>
        <dbReference type="ChEBI" id="CHEBI:24875"/>
        <note>catalytic</note>
    </ligand>
</feature>
<dbReference type="GO" id="GO:0016121">
    <property type="term" value="P:carotene catabolic process"/>
    <property type="evidence" value="ECO:0007669"/>
    <property type="project" value="TreeGrafter"/>
</dbReference>
<dbReference type="PROSITE" id="PS51257">
    <property type="entry name" value="PROKAR_LIPOPROTEIN"/>
    <property type="match status" value="1"/>
</dbReference>
<dbReference type="PANTHER" id="PTHR10543">
    <property type="entry name" value="BETA-CAROTENE DIOXYGENASE"/>
    <property type="match status" value="1"/>
</dbReference>
<feature type="binding site" evidence="5">
    <location>
        <position position="319"/>
    </location>
    <ligand>
        <name>Fe cation</name>
        <dbReference type="ChEBI" id="CHEBI:24875"/>
        <note>catalytic</note>
    </ligand>
</feature>
<feature type="binding site" evidence="5">
    <location>
        <position position="203"/>
    </location>
    <ligand>
        <name>Fe cation</name>
        <dbReference type="ChEBI" id="CHEBI:24875"/>
        <note>catalytic</note>
    </ligand>
</feature>